<accession>A0A7W9L2D9</accession>
<comment type="caution">
    <text evidence="2">The sequence shown here is derived from an EMBL/GenBank/DDBJ whole genome shotgun (WGS) entry which is preliminary data.</text>
</comment>
<evidence type="ECO:0000313" key="2">
    <source>
        <dbReference type="EMBL" id="MBB5753413.1"/>
    </source>
</evidence>
<sequence>MSAWWGHVPFAHWFVALLKPRSIVELGTHTGVSFTAFCEAVQRSTRDGGTMRPISNDGRESGSSSAASPIFRTKPSSA</sequence>
<dbReference type="InterPro" id="IPR029063">
    <property type="entry name" value="SAM-dependent_MTases_sf"/>
</dbReference>
<feature type="region of interest" description="Disordered" evidence="1">
    <location>
        <begin position="44"/>
        <end position="78"/>
    </location>
</feature>
<organism evidence="2 3">
    <name type="scientific">Prosthecomicrobium pneumaticum</name>
    <dbReference type="NCBI Taxonomy" id="81895"/>
    <lineage>
        <taxon>Bacteria</taxon>
        <taxon>Pseudomonadati</taxon>
        <taxon>Pseudomonadota</taxon>
        <taxon>Alphaproteobacteria</taxon>
        <taxon>Hyphomicrobiales</taxon>
        <taxon>Kaistiaceae</taxon>
        <taxon>Prosthecomicrobium</taxon>
    </lineage>
</organism>
<dbReference type="EMBL" id="JACHOO010000005">
    <property type="protein sequence ID" value="MBB5753413.1"/>
    <property type="molecule type" value="Genomic_DNA"/>
</dbReference>
<keyword evidence="3" id="KW-1185">Reference proteome</keyword>
<name>A0A7W9L2D9_9HYPH</name>
<proteinExistence type="predicted"/>
<reference evidence="2 3" key="1">
    <citation type="submission" date="2020-08" db="EMBL/GenBank/DDBJ databases">
        <title>Genomic Encyclopedia of Type Strains, Phase IV (KMG-IV): sequencing the most valuable type-strain genomes for metagenomic binning, comparative biology and taxonomic classification.</title>
        <authorList>
            <person name="Goeker M."/>
        </authorList>
    </citation>
    <scope>NUCLEOTIDE SEQUENCE [LARGE SCALE GENOMIC DNA]</scope>
    <source>
        <strain evidence="2 3">DSM 16268</strain>
    </source>
</reference>
<evidence type="ECO:0008006" key="4">
    <source>
        <dbReference type="Google" id="ProtNLM"/>
    </source>
</evidence>
<dbReference type="AlphaFoldDB" id="A0A7W9L2D9"/>
<gene>
    <name evidence="2" type="ORF">GGQ63_002483</name>
</gene>
<protein>
    <recommendedName>
        <fullName evidence="4">Methyltransferase</fullName>
    </recommendedName>
</protein>
<evidence type="ECO:0000313" key="3">
    <source>
        <dbReference type="Proteomes" id="UP000523821"/>
    </source>
</evidence>
<dbReference type="Proteomes" id="UP000523821">
    <property type="component" value="Unassembled WGS sequence"/>
</dbReference>
<dbReference type="Gene3D" id="3.40.50.150">
    <property type="entry name" value="Vaccinia Virus protein VP39"/>
    <property type="match status" value="1"/>
</dbReference>
<evidence type="ECO:0000256" key="1">
    <source>
        <dbReference type="SAM" id="MobiDB-lite"/>
    </source>
</evidence>
<dbReference type="SUPFAM" id="SSF53335">
    <property type="entry name" value="S-adenosyl-L-methionine-dependent methyltransferases"/>
    <property type="match status" value="1"/>
</dbReference>
<dbReference type="RefSeq" id="WP_183856240.1">
    <property type="nucleotide sequence ID" value="NZ_JACHOO010000005.1"/>
</dbReference>